<comment type="caution">
    <text evidence="1">The sequence shown here is derived from an EMBL/GenBank/DDBJ whole genome shotgun (WGS) entry which is preliminary data.</text>
</comment>
<keyword evidence="2" id="KW-1185">Reference proteome</keyword>
<sequence length="191" mass="20373">MVLLKAEDYRRMPWKNGGGETTEIAVVPQGAGLADFDWRVSMAKVASDGPFSHFPGIDRTLAILDGNGLELAFGNANRVFLDADTDPLPFPADIAVDARLSNGLVTDLNVMTRRGAVVHRVSRFEIDGTTERQAVGSPTLVLCHSGTLAVETGGVGVNLSALDCAQIEASPETSIRLSGKARCFVIDIVYE</sequence>
<dbReference type="Gene3D" id="2.60.120.10">
    <property type="entry name" value="Jelly Rolls"/>
    <property type="match status" value="1"/>
</dbReference>
<dbReference type="InterPro" id="IPR011051">
    <property type="entry name" value="RmlC_Cupin_sf"/>
</dbReference>
<dbReference type="Pfam" id="PF05962">
    <property type="entry name" value="HutD"/>
    <property type="match status" value="1"/>
</dbReference>
<dbReference type="InterPro" id="IPR010282">
    <property type="entry name" value="Uncharacterised_HutD/Ves"/>
</dbReference>
<organism evidence="1 2">
    <name type="scientific">Phyllobacterium salinisoli</name>
    <dbReference type="NCBI Taxonomy" id="1899321"/>
    <lineage>
        <taxon>Bacteria</taxon>
        <taxon>Pseudomonadati</taxon>
        <taxon>Pseudomonadota</taxon>
        <taxon>Alphaproteobacteria</taxon>
        <taxon>Hyphomicrobiales</taxon>
        <taxon>Phyllobacteriaceae</taxon>
        <taxon>Phyllobacterium</taxon>
    </lineage>
</organism>
<evidence type="ECO:0000313" key="2">
    <source>
        <dbReference type="Proteomes" id="UP000253420"/>
    </source>
</evidence>
<protein>
    <submittedName>
        <fullName evidence="1">HutD family protein</fullName>
    </submittedName>
</protein>
<dbReference type="PANTHER" id="PTHR37943:SF1">
    <property type="entry name" value="PROTEIN VES"/>
    <property type="match status" value="1"/>
</dbReference>
<dbReference type="EMBL" id="QOZG01000001">
    <property type="protein sequence ID" value="RCS25918.1"/>
    <property type="molecule type" value="Genomic_DNA"/>
</dbReference>
<evidence type="ECO:0000313" key="1">
    <source>
        <dbReference type="EMBL" id="RCS25918.1"/>
    </source>
</evidence>
<dbReference type="PANTHER" id="PTHR37943">
    <property type="entry name" value="PROTEIN VES"/>
    <property type="match status" value="1"/>
</dbReference>
<dbReference type="OrthoDB" id="9800082at2"/>
<name>A0A368K979_9HYPH</name>
<dbReference type="InterPro" id="IPR014710">
    <property type="entry name" value="RmlC-like_jellyroll"/>
</dbReference>
<gene>
    <name evidence="1" type="ORF">DUT91_02350</name>
</gene>
<dbReference type="SUPFAM" id="SSF51182">
    <property type="entry name" value="RmlC-like cupins"/>
    <property type="match status" value="1"/>
</dbReference>
<reference evidence="1 2" key="1">
    <citation type="submission" date="2018-07" db="EMBL/GenBank/DDBJ databases">
        <title>The draft genome of Phyllobacterium salinisoli.</title>
        <authorList>
            <person name="Liu L."/>
            <person name="Li L."/>
            <person name="Zhang X."/>
            <person name="Liang L."/>
        </authorList>
    </citation>
    <scope>NUCLEOTIDE SEQUENCE [LARGE SCALE GENOMIC DNA]</scope>
    <source>
        <strain evidence="1 2">LLAN61</strain>
    </source>
</reference>
<dbReference type="Proteomes" id="UP000253420">
    <property type="component" value="Unassembled WGS sequence"/>
</dbReference>
<dbReference type="AlphaFoldDB" id="A0A368K979"/>
<proteinExistence type="predicted"/>
<dbReference type="CDD" id="cd20293">
    <property type="entry name" value="cupin_HutD_N"/>
    <property type="match status" value="1"/>
</dbReference>
<accession>A0A368K979</accession>